<dbReference type="RefSeq" id="XP_024772591.1">
    <property type="nucleotide sequence ID" value="XM_024917571.1"/>
</dbReference>
<feature type="compositionally biased region" description="Polar residues" evidence="1">
    <location>
        <begin position="25"/>
        <end position="34"/>
    </location>
</feature>
<feature type="compositionally biased region" description="Polar residues" evidence="1">
    <location>
        <begin position="53"/>
        <end position="67"/>
    </location>
</feature>
<organism evidence="2 3">
    <name type="scientific">Trichoderma harzianum CBS 226.95</name>
    <dbReference type="NCBI Taxonomy" id="983964"/>
    <lineage>
        <taxon>Eukaryota</taxon>
        <taxon>Fungi</taxon>
        <taxon>Dikarya</taxon>
        <taxon>Ascomycota</taxon>
        <taxon>Pezizomycotina</taxon>
        <taxon>Sordariomycetes</taxon>
        <taxon>Hypocreomycetidae</taxon>
        <taxon>Hypocreales</taxon>
        <taxon>Hypocreaceae</taxon>
        <taxon>Trichoderma</taxon>
    </lineage>
</organism>
<feature type="compositionally biased region" description="Basic and acidic residues" evidence="1">
    <location>
        <begin position="10"/>
        <end position="24"/>
    </location>
</feature>
<proteinExistence type="predicted"/>
<feature type="compositionally biased region" description="Basic and acidic residues" evidence="1">
    <location>
        <begin position="90"/>
        <end position="107"/>
    </location>
</feature>
<dbReference type="Proteomes" id="UP000241690">
    <property type="component" value="Unassembled WGS sequence"/>
</dbReference>
<reference evidence="2 3" key="1">
    <citation type="submission" date="2016-07" db="EMBL/GenBank/DDBJ databases">
        <title>Multiple horizontal gene transfer events from other fungi enriched the ability of initially mycotrophic Trichoderma (Ascomycota) to feed on dead plant biomass.</title>
        <authorList>
            <consortium name="DOE Joint Genome Institute"/>
            <person name="Aerts A."/>
            <person name="Atanasova L."/>
            <person name="Chenthamara K."/>
            <person name="Zhang J."/>
            <person name="Grujic M."/>
            <person name="Henrissat B."/>
            <person name="Kuo A."/>
            <person name="Salamov A."/>
            <person name="Lipzen A."/>
            <person name="Labutti K."/>
            <person name="Barry K."/>
            <person name="Miao Y."/>
            <person name="Rahimi M.J."/>
            <person name="Shen Q."/>
            <person name="Grigoriev I.V."/>
            <person name="Kubicek C.P."/>
            <person name="Druzhinina I.S."/>
        </authorList>
    </citation>
    <scope>NUCLEOTIDE SEQUENCE [LARGE SCALE GENOMIC DNA]</scope>
    <source>
        <strain evidence="2 3">CBS 226.95</strain>
    </source>
</reference>
<dbReference type="AlphaFoldDB" id="A0A2T4A765"/>
<sequence length="123" mass="13500">MRASNAISGEGREGQALDKMEPPQEKSQATTTKPPESLRLQFWRRARGGEESQVPSSSRKGPSQARNFSPIIGHTMVPPPFPHGRPSNVRSDKTAGRCPEKSVRRERTTACHVLCSGPMLHSV</sequence>
<protein>
    <submittedName>
        <fullName evidence="2">Uncharacterized protein</fullName>
    </submittedName>
</protein>
<name>A0A2T4A765_TRIHA</name>
<gene>
    <name evidence="2" type="ORF">M431DRAFT_497229</name>
</gene>
<accession>A0A2T4A765</accession>
<evidence type="ECO:0000256" key="1">
    <source>
        <dbReference type="SAM" id="MobiDB-lite"/>
    </source>
</evidence>
<feature type="region of interest" description="Disordered" evidence="1">
    <location>
        <begin position="1"/>
        <end position="107"/>
    </location>
</feature>
<evidence type="ECO:0000313" key="3">
    <source>
        <dbReference type="Proteomes" id="UP000241690"/>
    </source>
</evidence>
<evidence type="ECO:0000313" key="2">
    <source>
        <dbReference type="EMBL" id="PTB52914.1"/>
    </source>
</evidence>
<dbReference type="EMBL" id="KZ679683">
    <property type="protein sequence ID" value="PTB52914.1"/>
    <property type="molecule type" value="Genomic_DNA"/>
</dbReference>
<dbReference type="GeneID" id="36626140"/>
<keyword evidence="3" id="KW-1185">Reference proteome</keyword>